<accession>A0ABW5S1B9</accession>
<protein>
    <submittedName>
        <fullName evidence="1">DNA mismatch repair protein MutT</fullName>
    </submittedName>
</protein>
<comment type="caution">
    <text evidence="1">The sequence shown here is derived from an EMBL/GenBank/DDBJ whole genome shotgun (WGS) entry which is preliminary data.</text>
</comment>
<organism evidence="1 2">
    <name type="scientific">Sporolactobacillus shoreicorticis</name>
    <dbReference type="NCBI Taxonomy" id="1923877"/>
    <lineage>
        <taxon>Bacteria</taxon>
        <taxon>Bacillati</taxon>
        <taxon>Bacillota</taxon>
        <taxon>Bacilli</taxon>
        <taxon>Bacillales</taxon>
        <taxon>Sporolactobacillaceae</taxon>
        <taxon>Sporolactobacillus</taxon>
    </lineage>
</organism>
<sequence>MGDDIDIFDDPITQAQYLMGALQQWLSKLGCSGIAECDNKMIIVDKTGSPYIYRYARGSQEAGESLLDMLHREFNEETGMTVSGCMQIGTFDFFLPWK</sequence>
<dbReference type="SUPFAM" id="SSF55811">
    <property type="entry name" value="Nudix"/>
    <property type="match status" value="1"/>
</dbReference>
<name>A0ABW5S1B9_9BACL</name>
<dbReference type="Gene3D" id="3.90.79.10">
    <property type="entry name" value="Nucleoside Triphosphate Pyrophosphohydrolase"/>
    <property type="match status" value="1"/>
</dbReference>
<dbReference type="EMBL" id="JBHUMQ010000015">
    <property type="protein sequence ID" value="MFD2693303.1"/>
    <property type="molecule type" value="Genomic_DNA"/>
</dbReference>
<evidence type="ECO:0000313" key="2">
    <source>
        <dbReference type="Proteomes" id="UP001597399"/>
    </source>
</evidence>
<gene>
    <name evidence="1" type="ORF">ACFSUE_06610</name>
</gene>
<dbReference type="Proteomes" id="UP001597399">
    <property type="component" value="Unassembled WGS sequence"/>
</dbReference>
<dbReference type="InterPro" id="IPR015797">
    <property type="entry name" value="NUDIX_hydrolase-like_dom_sf"/>
</dbReference>
<reference evidence="2" key="1">
    <citation type="journal article" date="2019" name="Int. J. Syst. Evol. Microbiol.">
        <title>The Global Catalogue of Microorganisms (GCM) 10K type strain sequencing project: providing services to taxonomists for standard genome sequencing and annotation.</title>
        <authorList>
            <consortium name="The Broad Institute Genomics Platform"/>
            <consortium name="The Broad Institute Genome Sequencing Center for Infectious Disease"/>
            <person name="Wu L."/>
            <person name="Ma J."/>
        </authorList>
    </citation>
    <scope>NUCLEOTIDE SEQUENCE [LARGE SCALE GENOMIC DNA]</scope>
    <source>
        <strain evidence="2">TISTR 2466</strain>
    </source>
</reference>
<evidence type="ECO:0000313" key="1">
    <source>
        <dbReference type="EMBL" id="MFD2693303.1"/>
    </source>
</evidence>
<keyword evidence="2" id="KW-1185">Reference proteome</keyword>
<proteinExistence type="predicted"/>